<dbReference type="Proteomes" id="UP000492821">
    <property type="component" value="Unassembled WGS sequence"/>
</dbReference>
<reference evidence="2" key="2">
    <citation type="submission" date="2020-10" db="UniProtKB">
        <authorList>
            <consortium name="WormBaseParasite"/>
        </authorList>
    </citation>
    <scope>IDENTIFICATION</scope>
</reference>
<evidence type="ECO:0000313" key="2">
    <source>
        <dbReference type="WBParaSite" id="Pan_g6516.t1"/>
    </source>
</evidence>
<dbReference type="WBParaSite" id="Pan_g6516.t1">
    <property type="protein sequence ID" value="Pan_g6516.t1"/>
    <property type="gene ID" value="Pan_g6516"/>
</dbReference>
<name>A0A7E4W3U2_PANRE</name>
<accession>A0A7E4W3U2</accession>
<evidence type="ECO:0000313" key="1">
    <source>
        <dbReference type="Proteomes" id="UP000492821"/>
    </source>
</evidence>
<sequence>MVTALCLKDSHRLARLPEDAHENVNQLLIENHMIPAVDIDAPCPMFFNINVLTFAVVLHKRRIFEVLLELGADVYYRLPTGNTVAQIAKLYDFDLTEFGFAESGCSNISNLSELITSSSSSMMSSLKRSRRSKAKLDKSDSSLKHIKAFVTNLFRYRK</sequence>
<reference evidence="1" key="1">
    <citation type="journal article" date="2013" name="Genetics">
        <title>The draft genome and transcriptome of Panagrellus redivivus are shaped by the harsh demands of a free-living lifestyle.</title>
        <authorList>
            <person name="Srinivasan J."/>
            <person name="Dillman A.R."/>
            <person name="Macchietto M.G."/>
            <person name="Heikkinen L."/>
            <person name="Lakso M."/>
            <person name="Fracchia K.M."/>
            <person name="Antoshechkin I."/>
            <person name="Mortazavi A."/>
            <person name="Wong G."/>
            <person name="Sternberg P.W."/>
        </authorList>
    </citation>
    <scope>NUCLEOTIDE SEQUENCE [LARGE SCALE GENOMIC DNA]</scope>
    <source>
        <strain evidence="1">MT8872</strain>
    </source>
</reference>
<organism evidence="1 2">
    <name type="scientific">Panagrellus redivivus</name>
    <name type="common">Microworm</name>
    <dbReference type="NCBI Taxonomy" id="6233"/>
    <lineage>
        <taxon>Eukaryota</taxon>
        <taxon>Metazoa</taxon>
        <taxon>Ecdysozoa</taxon>
        <taxon>Nematoda</taxon>
        <taxon>Chromadorea</taxon>
        <taxon>Rhabditida</taxon>
        <taxon>Tylenchina</taxon>
        <taxon>Panagrolaimomorpha</taxon>
        <taxon>Panagrolaimoidea</taxon>
        <taxon>Panagrolaimidae</taxon>
        <taxon>Panagrellus</taxon>
    </lineage>
</organism>
<protein>
    <submittedName>
        <fullName evidence="2">ANK_REP_REGION domain-containing protein</fullName>
    </submittedName>
</protein>
<proteinExistence type="predicted"/>
<keyword evidence="1" id="KW-1185">Reference proteome</keyword>
<dbReference type="AlphaFoldDB" id="A0A7E4W3U2"/>